<name>A0ABD8A6B1_9EURY</name>
<feature type="region of interest" description="Disordered" evidence="2">
    <location>
        <begin position="1"/>
        <end position="34"/>
    </location>
</feature>
<evidence type="ECO:0000256" key="2">
    <source>
        <dbReference type="SAM" id="MobiDB-lite"/>
    </source>
</evidence>
<protein>
    <recommendedName>
        <fullName evidence="5">Tyr recombinase domain-containing protein</fullName>
    </recommendedName>
</protein>
<keyword evidence="1" id="KW-0233">DNA recombination</keyword>
<dbReference type="Gene3D" id="1.10.443.10">
    <property type="entry name" value="Intergrase catalytic core"/>
    <property type="match status" value="1"/>
</dbReference>
<proteinExistence type="predicted"/>
<accession>A0ABD8A6B1</accession>
<dbReference type="GO" id="GO:0006310">
    <property type="term" value="P:DNA recombination"/>
    <property type="evidence" value="ECO:0007669"/>
    <property type="project" value="UniProtKB-KW"/>
</dbReference>
<reference evidence="3 4" key="1">
    <citation type="submission" date="2023-10" db="EMBL/GenBank/DDBJ databases">
        <title>The complete genome sequence of Methanoculleus palmolei DSM 4273.</title>
        <authorList>
            <person name="Lai S.-J."/>
            <person name="You Y.-T."/>
            <person name="Chen S.-C."/>
        </authorList>
    </citation>
    <scope>NUCLEOTIDE SEQUENCE [LARGE SCALE GENOMIC DNA]</scope>
    <source>
        <strain evidence="3 4">DSM 4273</strain>
    </source>
</reference>
<organism evidence="3 4">
    <name type="scientific">Methanoculleus palmolei</name>
    <dbReference type="NCBI Taxonomy" id="72612"/>
    <lineage>
        <taxon>Archaea</taxon>
        <taxon>Methanobacteriati</taxon>
        <taxon>Methanobacteriota</taxon>
        <taxon>Stenosarchaea group</taxon>
        <taxon>Methanomicrobia</taxon>
        <taxon>Methanomicrobiales</taxon>
        <taxon>Methanomicrobiaceae</taxon>
        <taxon>Methanoculleus</taxon>
    </lineage>
</organism>
<keyword evidence="4" id="KW-1185">Reference proteome</keyword>
<sequence>MKRSRWGDLNPRPADYESAASNQPDLELGGKNGEKLDRDAPIVFEFIKDGKTVKMTSKARKLSEGRYYFDLESILYYAEVVKKDLRPRTRAGTRTAIYQLLYNGENVVKKGGKFDGDPVTKLSAEIDYNAVLRFNDYANTVGANTTLTYVKAFLKHFGAMWDDSTLKSWSESLTYRAKKKKRAFATTGSKAAIEEKDILEDIRRYYDAIIAPPQTVQEHQGKAGFYRNLVTLLFGITTGIRSEEQNRVEWSDIEDAEKDYEITFEDGAKAIKPKHAFILAADKTKTNIDRIIPIHPDIEPYLKLLKEVYPRKPFDTPNYLNKRKEVSGTLQVRQFRNFASKYFNDYGFDEYRRIAIMGHDEGKLSEEAKRIADTKGVSALYRVYGTKEIVAHYRETLGKNFSPIPDFVDLDKIRYQLTTSYKEQKK</sequence>
<evidence type="ECO:0008006" key="5">
    <source>
        <dbReference type="Google" id="ProtNLM"/>
    </source>
</evidence>
<dbReference type="SUPFAM" id="SSF56349">
    <property type="entry name" value="DNA breaking-rejoining enzymes"/>
    <property type="match status" value="1"/>
</dbReference>
<dbReference type="AlphaFoldDB" id="A0ABD8A6B1"/>
<dbReference type="Proteomes" id="UP001626603">
    <property type="component" value="Chromosome"/>
</dbReference>
<dbReference type="EMBL" id="CP137641">
    <property type="protein sequence ID" value="WOX55071.1"/>
    <property type="molecule type" value="Genomic_DNA"/>
</dbReference>
<gene>
    <name evidence="3" type="ORF">R6Y95_06235</name>
</gene>
<evidence type="ECO:0000256" key="1">
    <source>
        <dbReference type="ARBA" id="ARBA00023172"/>
    </source>
</evidence>
<dbReference type="InterPro" id="IPR013762">
    <property type="entry name" value="Integrase-like_cat_sf"/>
</dbReference>
<dbReference type="InterPro" id="IPR011010">
    <property type="entry name" value="DNA_brk_join_enz"/>
</dbReference>
<evidence type="ECO:0000313" key="4">
    <source>
        <dbReference type="Proteomes" id="UP001626603"/>
    </source>
</evidence>
<evidence type="ECO:0000313" key="3">
    <source>
        <dbReference type="EMBL" id="WOX55071.1"/>
    </source>
</evidence>